<name>A0A3S4T9F1_9ACTO</name>
<keyword evidence="4" id="KW-1185">Reference proteome</keyword>
<evidence type="ECO:0000256" key="1">
    <source>
        <dbReference type="SAM" id="MobiDB-lite"/>
    </source>
</evidence>
<dbReference type="OrthoDB" id="9782395at2"/>
<dbReference type="AlphaFoldDB" id="A0A3S4T9F1"/>
<dbReference type="EMBL" id="LR134350">
    <property type="protein sequence ID" value="VEG27510.1"/>
    <property type="molecule type" value="Genomic_DNA"/>
</dbReference>
<dbReference type="Proteomes" id="UP000266895">
    <property type="component" value="Chromosome"/>
</dbReference>
<dbReference type="KEGG" id="ahw:NCTC11636_01066"/>
<dbReference type="PANTHER" id="PTHR30336:SF6">
    <property type="entry name" value="INTEGRAL MEMBRANE PROTEIN"/>
    <property type="match status" value="1"/>
</dbReference>
<dbReference type="InterPro" id="IPR051599">
    <property type="entry name" value="Cell_Envelope_Assoc"/>
</dbReference>
<dbReference type="Pfam" id="PF02698">
    <property type="entry name" value="DUF218"/>
    <property type="match status" value="1"/>
</dbReference>
<sequence>MAAVAGRLTPRRVRWVLAVVAGLALAALVLPNAWVWAASAGRTADLGSAEDTATAPVAIVLGASVYASGDPSPWLRYRLDAAAELYESGRVEGILVSGDNAQEDYNEPAAMRDYLVSVGVPAEAIAVDYAGFDTYDTCVRAHEIFGVEQAVLVSQDFHVPRAVAVCRAVGIDATGVGDTRATANRSTWVRSWARERLAAVKAAWDVLSGRTPMLGDRETTVDEAVAWTREQRDGARTQPTPSTASPSAGGSASPSASPQPAPTVSGP</sequence>
<accession>A0A3S4T9F1</accession>
<evidence type="ECO:0000313" key="3">
    <source>
        <dbReference type="EMBL" id="VEG27510.1"/>
    </source>
</evidence>
<feature type="region of interest" description="Disordered" evidence="1">
    <location>
        <begin position="226"/>
        <end position="267"/>
    </location>
</feature>
<dbReference type="InterPro" id="IPR003848">
    <property type="entry name" value="DUF218"/>
</dbReference>
<dbReference type="PANTHER" id="PTHR30336">
    <property type="entry name" value="INNER MEMBRANE PROTEIN, PROBABLE PERMEASE"/>
    <property type="match status" value="1"/>
</dbReference>
<evidence type="ECO:0000259" key="2">
    <source>
        <dbReference type="Pfam" id="PF02698"/>
    </source>
</evidence>
<proteinExistence type="predicted"/>
<evidence type="ECO:0000313" key="4">
    <source>
        <dbReference type="Proteomes" id="UP000266895"/>
    </source>
</evidence>
<feature type="compositionally biased region" description="Low complexity" evidence="1">
    <location>
        <begin position="237"/>
        <end position="258"/>
    </location>
</feature>
<dbReference type="RefSeq" id="WP_126382216.1">
    <property type="nucleotide sequence ID" value="NZ_LR134350.1"/>
</dbReference>
<dbReference type="GO" id="GO:0005886">
    <property type="term" value="C:plasma membrane"/>
    <property type="evidence" value="ECO:0007669"/>
    <property type="project" value="TreeGrafter"/>
</dbReference>
<organism evidence="3 4">
    <name type="scientific">Actinomyces howellii</name>
    <dbReference type="NCBI Taxonomy" id="52771"/>
    <lineage>
        <taxon>Bacteria</taxon>
        <taxon>Bacillati</taxon>
        <taxon>Actinomycetota</taxon>
        <taxon>Actinomycetes</taxon>
        <taxon>Actinomycetales</taxon>
        <taxon>Actinomycetaceae</taxon>
        <taxon>Actinomyces</taxon>
    </lineage>
</organism>
<dbReference type="CDD" id="cd06259">
    <property type="entry name" value="YdcF-like"/>
    <property type="match status" value="1"/>
</dbReference>
<protein>
    <submittedName>
        <fullName evidence="3">Vancomycin high temperature exclusion protein</fullName>
    </submittedName>
</protein>
<gene>
    <name evidence="3" type="ORF">NCTC11636_01066</name>
</gene>
<feature type="domain" description="DUF218" evidence="2">
    <location>
        <begin position="57"/>
        <end position="174"/>
    </location>
</feature>
<reference evidence="3 4" key="1">
    <citation type="submission" date="2018-12" db="EMBL/GenBank/DDBJ databases">
        <authorList>
            <consortium name="Pathogen Informatics"/>
        </authorList>
    </citation>
    <scope>NUCLEOTIDE SEQUENCE [LARGE SCALE GENOMIC DNA]</scope>
    <source>
        <strain evidence="3 4">NCTC11636</strain>
    </source>
</reference>